<keyword evidence="8 11" id="KW-0472">Membrane</keyword>
<dbReference type="GeneID" id="27677823"/>
<dbReference type="HOGENOM" id="CLU_016236_1_0_1"/>
<dbReference type="GO" id="GO:0007005">
    <property type="term" value="P:mitochondrion organization"/>
    <property type="evidence" value="ECO:0007669"/>
    <property type="project" value="InterPro"/>
</dbReference>
<accession>A0A0A2J3Q6</accession>
<dbReference type="InterPro" id="IPR012571">
    <property type="entry name" value="Mdm31/Mdm32"/>
</dbReference>
<evidence type="ECO:0000256" key="6">
    <source>
        <dbReference type="ARBA" id="ARBA00022989"/>
    </source>
</evidence>
<dbReference type="PhylomeDB" id="A0A0A2J3Q6"/>
<feature type="compositionally biased region" description="Polar residues" evidence="10">
    <location>
        <begin position="139"/>
        <end position="160"/>
    </location>
</feature>
<feature type="region of interest" description="Disordered" evidence="10">
    <location>
        <begin position="470"/>
        <end position="490"/>
    </location>
</feature>
<evidence type="ECO:0000256" key="9">
    <source>
        <dbReference type="ARBA" id="ARBA00025191"/>
    </source>
</evidence>
<feature type="region of interest" description="Disordered" evidence="10">
    <location>
        <begin position="295"/>
        <end position="314"/>
    </location>
</feature>
<keyword evidence="5" id="KW-0809">Transit peptide</keyword>
<dbReference type="PANTHER" id="PTHR31068:SF0">
    <property type="entry name" value="MITOCHONDRIAL DISTRIBUTION AND MORPHOLOGY PROTEIN 31"/>
    <property type="match status" value="1"/>
</dbReference>
<evidence type="ECO:0000256" key="11">
    <source>
        <dbReference type="SAM" id="Phobius"/>
    </source>
</evidence>
<comment type="caution">
    <text evidence="12">The sequence shown here is derived from an EMBL/GenBank/DDBJ whole genome shotgun (WGS) entry which is preliminary data.</text>
</comment>
<feature type="compositionally biased region" description="Basic and acidic residues" evidence="10">
    <location>
        <begin position="111"/>
        <end position="132"/>
    </location>
</feature>
<evidence type="ECO:0000256" key="10">
    <source>
        <dbReference type="SAM" id="MobiDB-lite"/>
    </source>
</evidence>
<dbReference type="GO" id="GO:0000001">
    <property type="term" value="P:mitochondrion inheritance"/>
    <property type="evidence" value="ECO:0007669"/>
    <property type="project" value="InterPro"/>
</dbReference>
<comment type="subcellular location">
    <subcellularLocation>
        <location evidence="1">Mitochondrion inner membrane</location>
    </subcellularLocation>
</comment>
<dbReference type="Pfam" id="PF08118">
    <property type="entry name" value="MDM31_MDM32"/>
    <property type="match status" value="1"/>
</dbReference>
<keyword evidence="7" id="KW-0496">Mitochondrion</keyword>
<name>A0A0A2J3Q6_PENEN</name>
<keyword evidence="3 11" id="KW-0812">Transmembrane</keyword>
<dbReference type="GO" id="GO:0005743">
    <property type="term" value="C:mitochondrial inner membrane"/>
    <property type="evidence" value="ECO:0007669"/>
    <property type="project" value="UniProtKB-SubCell"/>
</dbReference>
<evidence type="ECO:0000256" key="1">
    <source>
        <dbReference type="ARBA" id="ARBA00004273"/>
    </source>
</evidence>
<feature type="transmembrane region" description="Helical" evidence="11">
    <location>
        <begin position="216"/>
        <end position="243"/>
    </location>
</feature>
<dbReference type="STRING" id="27334.A0A0A2J3Q6"/>
<evidence type="ECO:0000256" key="2">
    <source>
        <dbReference type="ARBA" id="ARBA00005687"/>
    </source>
</evidence>
<keyword evidence="4" id="KW-0999">Mitochondrion inner membrane</keyword>
<keyword evidence="6 11" id="KW-1133">Transmembrane helix</keyword>
<dbReference type="RefSeq" id="XP_016592844.1">
    <property type="nucleotide sequence ID" value="XM_016742404.1"/>
</dbReference>
<evidence type="ECO:0000313" key="12">
    <source>
        <dbReference type="EMBL" id="KGO49431.1"/>
    </source>
</evidence>
<evidence type="ECO:0000256" key="5">
    <source>
        <dbReference type="ARBA" id="ARBA00022946"/>
    </source>
</evidence>
<gene>
    <name evidence="12" type="ORF">PEX2_051290</name>
</gene>
<feature type="region of interest" description="Disordered" evidence="10">
    <location>
        <begin position="111"/>
        <end position="160"/>
    </location>
</feature>
<evidence type="ECO:0000256" key="7">
    <source>
        <dbReference type="ARBA" id="ARBA00023128"/>
    </source>
</evidence>
<reference evidence="12 13" key="1">
    <citation type="journal article" date="2015" name="Mol. Plant Microbe Interact.">
        <title>Genome, transcriptome, and functional analyses of Penicillium expansum provide new insights into secondary metabolism and pathogenicity.</title>
        <authorList>
            <person name="Ballester A.R."/>
            <person name="Marcet-Houben M."/>
            <person name="Levin E."/>
            <person name="Sela N."/>
            <person name="Selma-Lazaro C."/>
            <person name="Carmona L."/>
            <person name="Wisniewski M."/>
            <person name="Droby S."/>
            <person name="Gonzalez-Candelas L."/>
            <person name="Gabaldon T."/>
        </authorList>
    </citation>
    <scope>NUCLEOTIDE SEQUENCE [LARGE SCALE GENOMIC DNA]</scope>
    <source>
        <strain evidence="12 13">MD-8</strain>
    </source>
</reference>
<dbReference type="AlphaFoldDB" id="A0A0A2J3Q6"/>
<proteinExistence type="inferred from homology"/>
<dbReference type="Proteomes" id="UP000030143">
    <property type="component" value="Unassembled WGS sequence"/>
</dbReference>
<comment type="function">
    <text evidence="9">Involved in the organization of the mitochondrial membranes and the global structure of the mitochondria. Also required for mitochondrial distribution and mobility as well as for the maintenance of mitochondrial DNA nucleoids structures.</text>
</comment>
<dbReference type="VEuPathDB" id="FungiDB:PEXP_045830"/>
<comment type="similarity">
    <text evidence="2">Belongs to the MDM31/MDM32 family.</text>
</comment>
<evidence type="ECO:0000256" key="3">
    <source>
        <dbReference type="ARBA" id="ARBA00022692"/>
    </source>
</evidence>
<evidence type="ECO:0000256" key="8">
    <source>
        <dbReference type="ARBA" id="ARBA00023136"/>
    </source>
</evidence>
<evidence type="ECO:0000313" key="13">
    <source>
        <dbReference type="Proteomes" id="UP000030143"/>
    </source>
</evidence>
<dbReference type="OrthoDB" id="17678at2759"/>
<dbReference type="EMBL" id="JQFZ01000380">
    <property type="protein sequence ID" value="KGO49431.1"/>
    <property type="molecule type" value="Genomic_DNA"/>
</dbReference>
<organism evidence="12 13">
    <name type="scientific">Penicillium expansum</name>
    <name type="common">Blue mold rot fungus</name>
    <dbReference type="NCBI Taxonomy" id="27334"/>
    <lineage>
        <taxon>Eukaryota</taxon>
        <taxon>Fungi</taxon>
        <taxon>Dikarya</taxon>
        <taxon>Ascomycota</taxon>
        <taxon>Pezizomycotina</taxon>
        <taxon>Eurotiomycetes</taxon>
        <taxon>Eurotiomycetidae</taxon>
        <taxon>Eurotiales</taxon>
        <taxon>Aspergillaceae</taxon>
        <taxon>Penicillium</taxon>
    </lineage>
</organism>
<keyword evidence="13" id="KW-1185">Reference proteome</keyword>
<protein>
    <submittedName>
        <fullName evidence="12">Mitochondrial distribution and morphology protein family 31/32, fungi</fullName>
    </submittedName>
</protein>
<evidence type="ECO:0000256" key="4">
    <source>
        <dbReference type="ARBA" id="ARBA00022792"/>
    </source>
</evidence>
<sequence length="693" mass="77900">MSVNLGRRLYTHIWGTANPFLGRIRINRVSASNAYSSRLFLDSSLSNHSRRISTLPKKPTGLTKRFASGGFFVLGVSPTSTAADTTAACIISSPKIAAQYVWKRTLNTSNDHRRGKEVSQDTHERNENDHSRNAGQFGKDTSTTHSQVKPPQDTQQSTTNSRHLMDRLPHMPHLHRPTKEELLAAATGFWSRLKVRFKWFSIRSVRPYNLDEIAALFSWVLLGHIVWVVVGTTTFFSLLILAINTVFAQETLAGWVGNYLTKSSGVKVVFESAIVPKWKNGVITFKNVFVSKRPGQGTGHVSKGSPKSAAAAAAARGDTGFEDSQAVSDEEEDTNYTQFDLSIETVNVTLSFTKWLNGKGPLHDVEVKGIRGVVDRRHVYWPEDDLDPKSYRHEHTPGDFEIDSFKMHDLLVTIYQPDNFRPFSVSIFSCDLPQLRKQWLFYDFLSANMMSGSYDNSLFTIHARQSHGFTGIRQDSEAEEDGKPSPWKKHNRIRVDGLNVDHLNRGVQGPFSWIHEGTVDIVADIMLPAENDESLAKVMVDFYDRLETTVTTNRYPESLSSSSSPESESEDRRFLAMDLRVHLNNVRAAVPIFTSDLSYINNALIRPIVAYINSKRTFIPINCRLVKRVGDFDGSWTVFDSGLMDDLSAATYDAFARDVVDDQARKRRFKKVGFWSLQLAAQAIFMGMAGNIA</sequence>
<dbReference type="PANTHER" id="PTHR31068">
    <property type="entry name" value="MITOCHONDRIAL DISTRIBUTION AND MORPHOLOGY PROTEIN 31"/>
    <property type="match status" value="1"/>
</dbReference>